<proteinExistence type="predicted"/>
<evidence type="ECO:0000313" key="2">
    <source>
        <dbReference type="Proteomes" id="UP000182961"/>
    </source>
</evidence>
<gene>
    <name evidence="1" type="ORF">SAMN05444143_11050</name>
</gene>
<evidence type="ECO:0000313" key="1">
    <source>
        <dbReference type="EMBL" id="SFN31523.1"/>
    </source>
</evidence>
<protein>
    <submittedName>
        <fullName evidence="1">Uncharacterized protein</fullName>
    </submittedName>
</protein>
<dbReference type="EMBL" id="FOUT01000010">
    <property type="protein sequence ID" value="SFN31523.1"/>
    <property type="molecule type" value="Genomic_DNA"/>
</dbReference>
<keyword evidence="2" id="KW-1185">Reference proteome</keyword>
<dbReference type="AlphaFoldDB" id="A0A1I4Y1I0"/>
<accession>A0A1I4Y1I0</accession>
<sequence length="56" mass="6629">MKSKGPNLTRKNKKKLKTEAEKEEALVELIIRMIVEATLKEIYEENQKIEKDKNQK</sequence>
<dbReference type="Proteomes" id="UP000182961">
    <property type="component" value="Unassembled WGS sequence"/>
</dbReference>
<organism evidence="1 2">
    <name type="scientific">Flavobacterium succinicans</name>
    <dbReference type="NCBI Taxonomy" id="29536"/>
    <lineage>
        <taxon>Bacteria</taxon>
        <taxon>Pseudomonadati</taxon>
        <taxon>Bacteroidota</taxon>
        <taxon>Flavobacteriia</taxon>
        <taxon>Flavobacteriales</taxon>
        <taxon>Flavobacteriaceae</taxon>
        <taxon>Flavobacterium</taxon>
    </lineage>
</organism>
<dbReference type="RefSeq" id="WP_155959416.1">
    <property type="nucleotide sequence ID" value="NZ_CBCRUM010000018.1"/>
</dbReference>
<reference evidence="2" key="1">
    <citation type="submission" date="2016-10" db="EMBL/GenBank/DDBJ databases">
        <authorList>
            <person name="Varghese N."/>
            <person name="Submissions S."/>
        </authorList>
    </citation>
    <scope>NUCLEOTIDE SEQUENCE [LARGE SCALE GENOMIC DNA]</scope>
    <source>
        <strain evidence="2">DSM 4002</strain>
    </source>
</reference>
<name>A0A1I4Y1I0_9FLAO</name>